<dbReference type="PANTHER" id="PTHR32114:SF2">
    <property type="entry name" value="ABC TRANSPORTER ABCH.3"/>
    <property type="match status" value="1"/>
</dbReference>
<feature type="coiled-coil region" evidence="1">
    <location>
        <begin position="387"/>
        <end position="421"/>
    </location>
</feature>
<evidence type="ECO:0000256" key="1">
    <source>
        <dbReference type="SAM" id="Coils"/>
    </source>
</evidence>
<dbReference type="Proteomes" id="UP000059074">
    <property type="component" value="Unassembled WGS sequence"/>
</dbReference>
<evidence type="ECO:0000313" key="5">
    <source>
        <dbReference type="Proteomes" id="UP000059074"/>
    </source>
</evidence>
<dbReference type="OrthoDB" id="9795626at2"/>
<dbReference type="Pfam" id="PF13476">
    <property type="entry name" value="AAA_23"/>
    <property type="match status" value="1"/>
</dbReference>
<proteinExistence type="predicted"/>
<feature type="domain" description="Rad50/SbcC-type AAA" evidence="3">
    <location>
        <begin position="6"/>
        <end position="248"/>
    </location>
</feature>
<dbReference type="GO" id="GO:0006302">
    <property type="term" value="P:double-strand break repair"/>
    <property type="evidence" value="ECO:0007669"/>
    <property type="project" value="InterPro"/>
</dbReference>
<dbReference type="PANTHER" id="PTHR32114">
    <property type="entry name" value="ABC TRANSPORTER ABCH.3"/>
    <property type="match status" value="1"/>
</dbReference>
<dbReference type="STRING" id="121290.APY04_0204"/>
<accession>A0A109BN65</accession>
<organism evidence="4 5">
    <name type="scientific">Hyphomicrobium sulfonivorans</name>
    <dbReference type="NCBI Taxonomy" id="121290"/>
    <lineage>
        <taxon>Bacteria</taxon>
        <taxon>Pseudomonadati</taxon>
        <taxon>Pseudomonadota</taxon>
        <taxon>Alphaproteobacteria</taxon>
        <taxon>Hyphomicrobiales</taxon>
        <taxon>Hyphomicrobiaceae</taxon>
        <taxon>Hyphomicrobium</taxon>
    </lineage>
</organism>
<feature type="coiled-coil region" evidence="1">
    <location>
        <begin position="1050"/>
        <end position="1077"/>
    </location>
</feature>
<keyword evidence="5" id="KW-1185">Reference proteome</keyword>
<keyword evidence="4" id="KW-0540">Nuclease</keyword>
<keyword evidence="4" id="KW-0269">Exonuclease</keyword>
<reference evidence="4 5" key="1">
    <citation type="submission" date="2015-10" db="EMBL/GenBank/DDBJ databases">
        <title>Transcriptomic analysis of a linuron degrading triple-species bacterial consortium.</title>
        <authorList>
            <person name="Albers P."/>
        </authorList>
    </citation>
    <scope>NUCLEOTIDE SEQUENCE [LARGE SCALE GENOMIC DNA]</scope>
    <source>
        <strain evidence="4 5">WDL6</strain>
    </source>
</reference>
<feature type="coiled-coil region" evidence="1">
    <location>
        <begin position="459"/>
        <end position="514"/>
    </location>
</feature>
<gene>
    <name evidence="4" type="ORF">APY04_0204</name>
</gene>
<evidence type="ECO:0000313" key="4">
    <source>
        <dbReference type="EMBL" id="KWT71921.1"/>
    </source>
</evidence>
<dbReference type="Pfam" id="PF13558">
    <property type="entry name" value="SbcC_Walker_B"/>
    <property type="match status" value="1"/>
</dbReference>
<dbReference type="PATRIC" id="fig|121290.4.peg.2850"/>
<dbReference type="RefSeq" id="WP_068459013.1">
    <property type="nucleotide sequence ID" value="NZ_LMTR01000015.1"/>
</dbReference>
<dbReference type="GO" id="GO:0016887">
    <property type="term" value="F:ATP hydrolysis activity"/>
    <property type="evidence" value="ECO:0007669"/>
    <property type="project" value="InterPro"/>
</dbReference>
<evidence type="ECO:0000256" key="2">
    <source>
        <dbReference type="SAM" id="MobiDB-lite"/>
    </source>
</evidence>
<feature type="compositionally biased region" description="Polar residues" evidence="2">
    <location>
        <begin position="664"/>
        <end position="675"/>
    </location>
</feature>
<comment type="caution">
    <text evidence="4">The sequence shown here is derived from an EMBL/GenBank/DDBJ whole genome shotgun (WGS) entry which is preliminary data.</text>
</comment>
<keyword evidence="1" id="KW-0175">Coiled coil</keyword>
<dbReference type="AlphaFoldDB" id="A0A109BN65"/>
<evidence type="ECO:0000259" key="3">
    <source>
        <dbReference type="Pfam" id="PF13476"/>
    </source>
</evidence>
<feature type="region of interest" description="Disordered" evidence="2">
    <location>
        <begin position="647"/>
        <end position="687"/>
    </location>
</feature>
<dbReference type="Gene3D" id="3.40.50.300">
    <property type="entry name" value="P-loop containing nucleotide triphosphate hydrolases"/>
    <property type="match status" value="2"/>
</dbReference>
<protein>
    <submittedName>
        <fullName evidence="4">Exonuclease SbcC</fullName>
    </submittedName>
</protein>
<dbReference type="EMBL" id="LMTR01000015">
    <property type="protein sequence ID" value="KWT71921.1"/>
    <property type="molecule type" value="Genomic_DNA"/>
</dbReference>
<feature type="coiled-coil region" evidence="1">
    <location>
        <begin position="717"/>
        <end position="772"/>
    </location>
</feature>
<sequence>MRILSISGENIASLAQPFTIDFTAEPLAGAGLFAITGETGAGKSSILDAMCLALYGDAPRLVGAAVDDVPDPSGKAIKARDPRAILRRGARQGWAEVRFQARDGQDYIARWHARRAHDRIDGQLQNVARSLTRASDGQVIASQISAVAQEVAALTGLSYEEFRRTVLLAQGDFDAFLRADTNERAALLEKVTGTAQYRAVSSRIYERCEAAQSAYDKLNQRRDSHQLLSAEAIEALTTEREALKQANQAATVEIANLQAALARHKRHTETAQQVAAATAELEKAVDAQTAASAARAELTRLDRAAPLRAPWQAVSTARNRVQSARTAADTAKSVAGEAAQKADELKIIFNGAEASSKARDEEFKNFGPLWIDAADLDSKIGSAAKELDSAHAELRTSQQKAKEADNALQALQKENAEVQSAFDAAVSALSGLSADCALTDAWTHIRQRIAEHSDASTSCARARADLAKHQAEAERLKEKLAKLTTETATDKENEAKLTEQIDALAEHISRLEDKHPLTQGSALQTLATALADMLRAATEHRAASKALTAAEASSQAASDAIAQAVTDAKSAGDALVLAEAQVKALAAPSEQADLAVSDIARELRLRLEPGAPCPVCGSPEHPVHDADVALAELAAKLRMDLQAARTAVEDARKQQSDAHRTQDRAQAQRNQSIADAQNAEKQKADASIQWHDARNRAVAIPQCPPLPDQPSEDTAHLDTLRADAIDAQQKEAQAQEKLTALRNETKLLSSQREDLRKAIQDREVNREQLKIDLATTDNSLTLAQRNGELAGQQTERLATELAPLLQSLDERLDDPALSTALERRVQHVTDLRQKREAAKTALDNLVPRITKAESAAENAIKLAADLETVAATRQHALQALQDKRAPLLGGEPTEAHRNRHAEMLSAATAALNAARTTLNEAINLSTAATSSAQAAEAEHNKALQEHAQAQTALAAALSATDLAEENLAALFARPATEIESLRQQLRTLDDAVTSAQGTLASRRRDFAEAEAAGLPELTVEALAEARGELEQACNARTERIGAIDGDILRDTNARAALAGLEQEISKAEAQLKVWEAVNHAAGSKSGDKFARIAQSITLDVLVDHANHHLADLNPRYRLRRAADLALQVEDRDMGNETRATRSLSGGERFLASLALALALSRMGGKGGLAATLFIDEGFGSLDALSLDLAIDALESLQSQGRQVGVISHVDAMKERIATRITVRKQGGGKSVVDISQGST</sequence>
<name>A0A109BN65_HYPSL</name>
<dbReference type="InterPro" id="IPR027417">
    <property type="entry name" value="P-loop_NTPase"/>
</dbReference>
<dbReference type="GO" id="GO:0004527">
    <property type="term" value="F:exonuclease activity"/>
    <property type="evidence" value="ECO:0007669"/>
    <property type="project" value="UniProtKB-KW"/>
</dbReference>
<feature type="coiled-coil region" evidence="1">
    <location>
        <begin position="233"/>
        <end position="267"/>
    </location>
</feature>
<keyword evidence="4" id="KW-0378">Hydrolase</keyword>
<dbReference type="SUPFAM" id="SSF52540">
    <property type="entry name" value="P-loop containing nucleoside triphosphate hydrolases"/>
    <property type="match status" value="1"/>
</dbReference>
<feature type="compositionally biased region" description="Basic and acidic residues" evidence="2">
    <location>
        <begin position="647"/>
        <end position="663"/>
    </location>
</feature>
<dbReference type="InterPro" id="IPR038729">
    <property type="entry name" value="Rad50/SbcC_AAA"/>
</dbReference>